<dbReference type="PANTHER" id="PTHR43575">
    <property type="entry name" value="PROTEIN ABCI7, CHLOROPLASTIC"/>
    <property type="match status" value="1"/>
</dbReference>
<feature type="domain" description="SUF system FeS cluster assembly SufBD N-terminal" evidence="3">
    <location>
        <begin position="38"/>
        <end position="196"/>
    </location>
</feature>
<proteinExistence type="inferred from homology"/>
<dbReference type="Pfam" id="PF01458">
    <property type="entry name" value="SUFBD_core"/>
    <property type="match status" value="1"/>
</dbReference>
<dbReference type="PANTHER" id="PTHR43575:SF1">
    <property type="entry name" value="PROTEIN ABCI7, CHLOROPLASTIC"/>
    <property type="match status" value="1"/>
</dbReference>
<comment type="caution">
    <text evidence="5">The sequence shown here is derived from an EMBL/GenBank/DDBJ whole genome shotgun (WGS) entry which is preliminary data.</text>
</comment>
<dbReference type="SUPFAM" id="SSF101960">
    <property type="entry name" value="Stabilizer of iron transporter SufD"/>
    <property type="match status" value="1"/>
</dbReference>
<gene>
    <name evidence="4" type="primary">sufD</name>
    <name evidence="5" type="ORF">BXY58_0528</name>
    <name evidence="4" type="ORF">GCM10007332_05050</name>
</gene>
<evidence type="ECO:0000313" key="5">
    <source>
        <dbReference type="EMBL" id="RKE89945.1"/>
    </source>
</evidence>
<evidence type="ECO:0000313" key="6">
    <source>
        <dbReference type="Proteomes" id="UP000285906"/>
    </source>
</evidence>
<dbReference type="InterPro" id="IPR037284">
    <property type="entry name" value="SUF_FeS_clus_asmbl_SufBD_sf"/>
</dbReference>
<accession>A0A420DDG2</accession>
<dbReference type="EMBL" id="BMCW01000001">
    <property type="protein sequence ID" value="GGG46502.1"/>
    <property type="molecule type" value="Genomic_DNA"/>
</dbReference>
<evidence type="ECO:0000313" key="7">
    <source>
        <dbReference type="Proteomes" id="UP000658202"/>
    </source>
</evidence>
<dbReference type="GO" id="GO:0016226">
    <property type="term" value="P:iron-sulfur cluster assembly"/>
    <property type="evidence" value="ECO:0007669"/>
    <property type="project" value="InterPro"/>
</dbReference>
<dbReference type="InterPro" id="IPR011542">
    <property type="entry name" value="SUF_FeS_clus_asmbl_SufD"/>
</dbReference>
<dbReference type="NCBIfam" id="TIGR01981">
    <property type="entry name" value="sufD"/>
    <property type="match status" value="1"/>
</dbReference>
<protein>
    <submittedName>
        <fullName evidence="4">Fe-S cluster assembly protein SufD</fullName>
    </submittedName>
    <submittedName>
        <fullName evidence="5">Iron-regulated ABC transporter permease protein SufD</fullName>
    </submittedName>
</protein>
<reference evidence="7" key="3">
    <citation type="journal article" date="2019" name="Int. J. Syst. Evol. Microbiol.">
        <title>The Global Catalogue of Microorganisms (GCM) 10K type strain sequencing project: providing services to taxonomists for standard genome sequencing and annotation.</title>
        <authorList>
            <consortium name="The Broad Institute Genomics Platform"/>
            <consortium name="The Broad Institute Genome Sequencing Center for Infectious Disease"/>
            <person name="Wu L."/>
            <person name="Ma J."/>
        </authorList>
    </citation>
    <scope>NUCLEOTIDE SEQUENCE [LARGE SCALE GENOMIC DNA]</scope>
    <source>
        <strain evidence="7">CCM 8490</strain>
    </source>
</reference>
<dbReference type="Proteomes" id="UP000285906">
    <property type="component" value="Unassembled WGS sequence"/>
</dbReference>
<organism evidence="5 6">
    <name type="scientific">Epilithonimonas arachidiradicis</name>
    <dbReference type="NCBI Taxonomy" id="1617282"/>
    <lineage>
        <taxon>Bacteria</taxon>
        <taxon>Pseudomonadati</taxon>
        <taxon>Bacteroidota</taxon>
        <taxon>Flavobacteriia</taxon>
        <taxon>Flavobacteriales</taxon>
        <taxon>Weeksellaceae</taxon>
        <taxon>Chryseobacterium group</taxon>
        <taxon>Epilithonimonas</taxon>
    </lineage>
</organism>
<evidence type="ECO:0000256" key="1">
    <source>
        <dbReference type="ARBA" id="ARBA00043967"/>
    </source>
</evidence>
<reference evidence="5 6" key="2">
    <citation type="submission" date="2018-09" db="EMBL/GenBank/DDBJ databases">
        <title>Genomic Encyclopedia of Archaeal and Bacterial Type Strains, Phase II (KMG-II): from individual species to whole genera.</title>
        <authorList>
            <person name="Goeker M."/>
        </authorList>
    </citation>
    <scope>NUCLEOTIDE SEQUENCE [LARGE SCALE GENOMIC DNA]</scope>
    <source>
        <strain evidence="5 6">DSM 27620</strain>
    </source>
</reference>
<dbReference type="Proteomes" id="UP000658202">
    <property type="component" value="Unassembled WGS sequence"/>
</dbReference>
<evidence type="ECO:0000259" key="3">
    <source>
        <dbReference type="Pfam" id="PF19295"/>
    </source>
</evidence>
<reference evidence="4" key="1">
    <citation type="journal article" date="2014" name="Int. J. Syst. Evol. Microbiol.">
        <title>Complete genome of a new Firmicutes species belonging to the dominant human colonic microbiota ('Ruminococcus bicirculans') reveals two chromosomes and a selective capacity to utilize plant glucans.</title>
        <authorList>
            <consortium name="NISC Comparative Sequencing Program"/>
            <person name="Wegmann U."/>
            <person name="Louis P."/>
            <person name="Goesmann A."/>
            <person name="Henrissat B."/>
            <person name="Duncan S.H."/>
            <person name="Flint H.J."/>
        </authorList>
    </citation>
    <scope>NUCLEOTIDE SEQUENCE</scope>
    <source>
        <strain evidence="4">CCM 8490</strain>
    </source>
</reference>
<dbReference type="InterPro" id="IPR045595">
    <property type="entry name" value="SufBD_N"/>
</dbReference>
<evidence type="ECO:0000313" key="4">
    <source>
        <dbReference type="EMBL" id="GGG46502.1"/>
    </source>
</evidence>
<sequence length="464" mass="53506">MQCNGMKNLDSSFFGMTKTTQPMQNQTITMALFEQTTNQHSDFLESLRHTFLNEERKNALQKFEAKGFPTKKDEEYKYTNLKEITEKDYNFFPSEAHHITKEQLDELHLGEEHFDWIVFINGKLHKEYSNISIENAEFLTLNEALNDSAKKETFNQYFNTIASKELAFTNLNLAYFNEGFFLKVPKNIVIEKPIHVFYISDSQEENTFYNTRNLLIVEAGAKVEVIESHHNFDESFVFTNSVTEIFTYQNAKADWHKLQNDSDTSYLVDHTFAKQERDSLTTVNTFSFGGKLVRNNLDFIHNGENINSFMNGITIIGKDQLVDHHTAVHHNTPNCESYQNYKGIFKDKSHGVFNGKVFVNKIAQKTNAYQQNNNILLDEGATIDTKPQLEIFADDVKCSHGCTVGQLNEDAMFYLRARGISKKEARALLLYAFANDAMQNIDIEPLKVKVSKLLAEKLEVQMEF</sequence>
<dbReference type="Pfam" id="PF19295">
    <property type="entry name" value="SufBD_N"/>
    <property type="match status" value="1"/>
</dbReference>
<comment type="similarity">
    <text evidence="1">Belongs to the iron-sulfur cluster assembly SufBD family.</text>
</comment>
<evidence type="ECO:0000259" key="2">
    <source>
        <dbReference type="Pfam" id="PF01458"/>
    </source>
</evidence>
<keyword evidence="7" id="KW-1185">Reference proteome</keyword>
<reference evidence="4" key="4">
    <citation type="submission" date="2024-05" db="EMBL/GenBank/DDBJ databases">
        <authorList>
            <person name="Sun Q."/>
            <person name="Sedlacek I."/>
        </authorList>
    </citation>
    <scope>NUCLEOTIDE SEQUENCE</scope>
    <source>
        <strain evidence="4">CCM 8490</strain>
    </source>
</reference>
<feature type="domain" description="SUF system FeS cluster assembly SufBD core" evidence="2">
    <location>
        <begin position="204"/>
        <end position="433"/>
    </location>
</feature>
<dbReference type="EMBL" id="RAQH01000001">
    <property type="protein sequence ID" value="RKE89945.1"/>
    <property type="molecule type" value="Genomic_DNA"/>
</dbReference>
<name>A0A420DDG2_9FLAO</name>
<dbReference type="InterPro" id="IPR055346">
    <property type="entry name" value="Fe-S_cluster_assembly_SufBD"/>
</dbReference>
<dbReference type="AlphaFoldDB" id="A0A420DDG2"/>
<dbReference type="InterPro" id="IPR000825">
    <property type="entry name" value="SUF_FeS_clus_asmbl_SufBD_core"/>
</dbReference>